<name>A0ABQ9EIL2_TEGGR</name>
<proteinExistence type="predicted"/>
<comment type="caution">
    <text evidence="1">The sequence shown here is derived from an EMBL/GenBank/DDBJ whole genome shotgun (WGS) entry which is preliminary data.</text>
</comment>
<dbReference type="EMBL" id="JARBDR010000917">
    <property type="protein sequence ID" value="KAJ8303355.1"/>
    <property type="molecule type" value="Genomic_DNA"/>
</dbReference>
<organism evidence="1 2">
    <name type="scientific">Tegillarca granosa</name>
    <name type="common">Malaysian cockle</name>
    <name type="synonym">Anadara granosa</name>
    <dbReference type="NCBI Taxonomy" id="220873"/>
    <lineage>
        <taxon>Eukaryota</taxon>
        <taxon>Metazoa</taxon>
        <taxon>Spiralia</taxon>
        <taxon>Lophotrochozoa</taxon>
        <taxon>Mollusca</taxon>
        <taxon>Bivalvia</taxon>
        <taxon>Autobranchia</taxon>
        <taxon>Pteriomorphia</taxon>
        <taxon>Arcoida</taxon>
        <taxon>Arcoidea</taxon>
        <taxon>Arcidae</taxon>
        <taxon>Tegillarca</taxon>
    </lineage>
</organism>
<reference evidence="1 2" key="1">
    <citation type="submission" date="2022-12" db="EMBL/GenBank/DDBJ databases">
        <title>Chromosome-level genome of Tegillarca granosa.</title>
        <authorList>
            <person name="Kim J."/>
        </authorList>
    </citation>
    <scope>NUCLEOTIDE SEQUENCE [LARGE SCALE GENOMIC DNA]</scope>
    <source>
        <strain evidence="1">Teg-2019</strain>
        <tissue evidence="1">Adductor muscle</tissue>
    </source>
</reference>
<dbReference type="Proteomes" id="UP001217089">
    <property type="component" value="Unassembled WGS sequence"/>
</dbReference>
<accession>A0ABQ9EIL2</accession>
<sequence length="97" mass="11557">MYIIIGKHFCYIYSIHCLFNFVNISCKFKFYIIIKVYYIPSTVLKITFSPKILVNFSKKIKVKNFSMYLLFLILDVNISVNKCYTKLIICLCLIFKN</sequence>
<evidence type="ECO:0000313" key="2">
    <source>
        <dbReference type="Proteomes" id="UP001217089"/>
    </source>
</evidence>
<keyword evidence="2" id="KW-1185">Reference proteome</keyword>
<gene>
    <name evidence="1" type="ORF">KUTeg_019751</name>
</gene>
<protein>
    <submittedName>
        <fullName evidence="1">Uncharacterized protein</fullName>
    </submittedName>
</protein>
<evidence type="ECO:0000313" key="1">
    <source>
        <dbReference type="EMBL" id="KAJ8303355.1"/>
    </source>
</evidence>